<protein>
    <submittedName>
        <fullName evidence="1">Uncharacterized protein</fullName>
    </submittedName>
</protein>
<accession>A0A0K2ZXK1</accession>
<organism evidence="1 2">
    <name type="scientific">Xanthomonas graminis pv. phlei</name>
    <dbReference type="NCBI Taxonomy" id="487906"/>
    <lineage>
        <taxon>Bacteria</taxon>
        <taxon>Pseudomonadati</taxon>
        <taxon>Pseudomonadota</taxon>
        <taxon>Gammaproteobacteria</taxon>
        <taxon>Lysobacterales</taxon>
        <taxon>Lysobacteraceae</taxon>
        <taxon>Xanthomonas</taxon>
        <taxon>Xanthomonas translucens group</taxon>
        <taxon>Xanthomonas graminis</taxon>
    </lineage>
</organism>
<dbReference type="AlphaFoldDB" id="A0A0K2ZXK1"/>
<dbReference type="RefSeq" id="WP_053838795.1">
    <property type="nucleotide sequence ID" value="NZ_CP076251.1"/>
</dbReference>
<reference evidence="1 2" key="1">
    <citation type="submission" date="2015-07" db="EMBL/GenBank/DDBJ databases">
        <authorList>
            <person name="Noorani M."/>
        </authorList>
    </citation>
    <scope>NUCLEOTIDE SEQUENCE [LARGE SCALE GENOMIC DNA]</scope>
    <source>
        <strain evidence="1">LMG730</strain>
    </source>
</reference>
<evidence type="ECO:0000313" key="2">
    <source>
        <dbReference type="Proteomes" id="UP000045978"/>
    </source>
</evidence>
<evidence type="ECO:0000313" key="1">
    <source>
        <dbReference type="EMBL" id="CTP90408.1"/>
    </source>
</evidence>
<sequence>MSLPVTVRAATWPDDGSVLAPPRTRILDRPDLLSRDTQGLGSCADGNLWLRSTARNNDTYYATSAVHLLETTTRAPHGAVR</sequence>
<dbReference type="Proteomes" id="UP000045978">
    <property type="component" value="Unassembled WGS sequence"/>
</dbReference>
<dbReference type="EMBL" id="CXOJ01000069">
    <property type="protein sequence ID" value="CTP90408.1"/>
    <property type="molecule type" value="Genomic_DNA"/>
</dbReference>
<proteinExistence type="predicted"/>
<gene>
    <name evidence="1" type="ORF">XTPLMG730_2800</name>
</gene>
<name>A0A0K2ZXK1_9XANT</name>